<sequence>MACTPLNSSLPVGGCSIVSSDPTSMVAAFKKCCGPAPVVQYFTNDTPGCGAFCPIVSNGPNRTEVGDCLYDEMGISVCTGDGPASPSALSRVSAMAAATVCAACAATAAPTSTNAATGVYNGDITSWKTGITIGAILFSEIFTGFLL</sequence>
<dbReference type="AlphaFoldDB" id="A0A8G0PP67"/>
<proteinExistence type="predicted"/>
<gene>
    <name evidence="1" type="ORF">H0G86_010661</name>
</gene>
<accession>A0A8G0PP67</accession>
<evidence type="ECO:0000313" key="1">
    <source>
        <dbReference type="EMBL" id="QYT03714.1"/>
    </source>
</evidence>
<name>A0A8G0PP67_9HYPO</name>
<keyword evidence="2" id="KW-1185">Reference proteome</keyword>
<dbReference type="EMBL" id="CP075869">
    <property type="protein sequence ID" value="QYT03714.1"/>
    <property type="molecule type" value="Genomic_DNA"/>
</dbReference>
<reference evidence="1 2" key="1">
    <citation type="journal article" date="2021" name="BMC Genomics">
        <title>Telomere-to-telomere genome assembly of asparaginase-producing Trichoderma simmonsii.</title>
        <authorList>
            <person name="Chung D."/>
            <person name="Kwon Y.M."/>
            <person name="Yang Y."/>
        </authorList>
    </citation>
    <scope>NUCLEOTIDE SEQUENCE [LARGE SCALE GENOMIC DNA]</scope>
    <source>
        <strain evidence="1 2">GH-Sj1</strain>
    </source>
</reference>
<evidence type="ECO:0000313" key="2">
    <source>
        <dbReference type="Proteomes" id="UP000826661"/>
    </source>
</evidence>
<organism evidence="1 2">
    <name type="scientific">Trichoderma simmonsii</name>
    <dbReference type="NCBI Taxonomy" id="1491479"/>
    <lineage>
        <taxon>Eukaryota</taxon>
        <taxon>Fungi</taxon>
        <taxon>Dikarya</taxon>
        <taxon>Ascomycota</taxon>
        <taxon>Pezizomycotina</taxon>
        <taxon>Sordariomycetes</taxon>
        <taxon>Hypocreomycetidae</taxon>
        <taxon>Hypocreales</taxon>
        <taxon>Hypocreaceae</taxon>
        <taxon>Trichoderma</taxon>
    </lineage>
</organism>
<dbReference type="Proteomes" id="UP000826661">
    <property type="component" value="Chromosome VI"/>
</dbReference>
<protein>
    <submittedName>
        <fullName evidence="1">Uncharacterized protein</fullName>
    </submittedName>
</protein>